<evidence type="ECO:0000256" key="4">
    <source>
        <dbReference type="ARBA" id="ARBA00022833"/>
    </source>
</evidence>
<reference evidence="6 7" key="1">
    <citation type="submission" date="2019-02" db="EMBL/GenBank/DDBJ databases">
        <title>Sequencing the genomes of 1000 actinobacteria strains.</title>
        <authorList>
            <person name="Klenk H.-P."/>
        </authorList>
    </citation>
    <scope>NUCLEOTIDE SEQUENCE [LARGE SCALE GENOMIC DNA]</scope>
    <source>
        <strain evidence="6 7">DSM 45779</strain>
    </source>
</reference>
<feature type="domain" description="Metallo-beta-lactamase" evidence="5">
    <location>
        <begin position="12"/>
        <end position="200"/>
    </location>
</feature>
<comment type="caution">
    <text evidence="6">The sequence shown here is derived from an EMBL/GenBank/DDBJ whole genome shotgun (WGS) entry which is preliminary data.</text>
</comment>
<sequence>MLVAGFPAGSFRTNCFVLAPAAGGACVVVDPGQDAVADLDVLLAEHSLTPAAVLLTHGHLDHTYCAAEVADAHGVPVWIHPDDRAWLTEPMLGMSEQSRAVFGDLRLPEPGEVRDIADDATLRLAGLELGVAHTPGHTPGSVCFTTTTEDGTGVVFGGDTLFQGSVGRTDLPGGSHDTLLDSIAARLLSRDDTTIVLPGHGPATTIGAERAHNPFLADLTPTRGRAQ</sequence>
<evidence type="ECO:0000256" key="1">
    <source>
        <dbReference type="ARBA" id="ARBA00001947"/>
    </source>
</evidence>
<dbReference type="SUPFAM" id="SSF56281">
    <property type="entry name" value="Metallo-hydrolase/oxidoreductase"/>
    <property type="match status" value="1"/>
</dbReference>
<gene>
    <name evidence="6" type="ORF">EV383_3047</name>
</gene>
<dbReference type="SMART" id="SM00849">
    <property type="entry name" value="Lactamase_B"/>
    <property type="match status" value="1"/>
</dbReference>
<dbReference type="RefSeq" id="WP_130290503.1">
    <property type="nucleotide sequence ID" value="NZ_SHKL01000001.1"/>
</dbReference>
<keyword evidence="4" id="KW-0862">Zinc</keyword>
<dbReference type="PANTHER" id="PTHR46233">
    <property type="entry name" value="HYDROXYACYLGLUTATHIONE HYDROLASE GLOC"/>
    <property type="match status" value="1"/>
</dbReference>
<organism evidence="6 7">
    <name type="scientific">Pseudonocardia sediminis</name>
    <dbReference type="NCBI Taxonomy" id="1397368"/>
    <lineage>
        <taxon>Bacteria</taxon>
        <taxon>Bacillati</taxon>
        <taxon>Actinomycetota</taxon>
        <taxon>Actinomycetes</taxon>
        <taxon>Pseudonocardiales</taxon>
        <taxon>Pseudonocardiaceae</taxon>
        <taxon>Pseudonocardia</taxon>
    </lineage>
</organism>
<dbReference type="InterPro" id="IPR001279">
    <property type="entry name" value="Metallo-B-lactamas"/>
</dbReference>
<evidence type="ECO:0000259" key="5">
    <source>
        <dbReference type="SMART" id="SM00849"/>
    </source>
</evidence>
<dbReference type="GO" id="GO:0016787">
    <property type="term" value="F:hydrolase activity"/>
    <property type="evidence" value="ECO:0007669"/>
    <property type="project" value="UniProtKB-KW"/>
</dbReference>
<evidence type="ECO:0000313" key="6">
    <source>
        <dbReference type="EMBL" id="RZT86158.1"/>
    </source>
</evidence>
<dbReference type="PANTHER" id="PTHR46233:SF3">
    <property type="entry name" value="HYDROXYACYLGLUTATHIONE HYDROLASE GLOC"/>
    <property type="match status" value="1"/>
</dbReference>
<dbReference type="Proteomes" id="UP000291591">
    <property type="component" value="Unassembled WGS sequence"/>
</dbReference>
<keyword evidence="7" id="KW-1185">Reference proteome</keyword>
<dbReference type="InterPro" id="IPR036866">
    <property type="entry name" value="RibonucZ/Hydroxyglut_hydro"/>
</dbReference>
<dbReference type="EMBL" id="SHKL01000001">
    <property type="protein sequence ID" value="RZT86158.1"/>
    <property type="molecule type" value="Genomic_DNA"/>
</dbReference>
<dbReference type="GO" id="GO:0046872">
    <property type="term" value="F:metal ion binding"/>
    <property type="evidence" value="ECO:0007669"/>
    <property type="project" value="UniProtKB-KW"/>
</dbReference>
<dbReference type="Pfam" id="PF00753">
    <property type="entry name" value="Lactamase_B"/>
    <property type="match status" value="1"/>
</dbReference>
<comment type="cofactor">
    <cofactor evidence="1">
        <name>Zn(2+)</name>
        <dbReference type="ChEBI" id="CHEBI:29105"/>
    </cofactor>
</comment>
<dbReference type="Gene3D" id="3.60.15.10">
    <property type="entry name" value="Ribonuclease Z/Hydroxyacylglutathione hydrolase-like"/>
    <property type="match status" value="1"/>
</dbReference>
<dbReference type="InterPro" id="IPR051453">
    <property type="entry name" value="MBL_Glyoxalase_II"/>
</dbReference>
<dbReference type="AlphaFoldDB" id="A0A4Q7UYK2"/>
<evidence type="ECO:0000313" key="7">
    <source>
        <dbReference type="Proteomes" id="UP000291591"/>
    </source>
</evidence>
<accession>A0A4Q7UYK2</accession>
<keyword evidence="3 6" id="KW-0378">Hydrolase</keyword>
<evidence type="ECO:0000256" key="3">
    <source>
        <dbReference type="ARBA" id="ARBA00022801"/>
    </source>
</evidence>
<proteinExistence type="predicted"/>
<name>A0A4Q7UYK2_PSEST</name>
<keyword evidence="2" id="KW-0479">Metal-binding</keyword>
<protein>
    <submittedName>
        <fullName evidence="6">Glyoxylase-like metal-dependent hydrolase (Beta-lactamase superfamily II)</fullName>
    </submittedName>
</protein>
<dbReference type="OrthoDB" id="9802991at2"/>
<dbReference type="CDD" id="cd06262">
    <property type="entry name" value="metallo-hydrolase-like_MBL-fold"/>
    <property type="match status" value="1"/>
</dbReference>
<evidence type="ECO:0000256" key="2">
    <source>
        <dbReference type="ARBA" id="ARBA00022723"/>
    </source>
</evidence>